<evidence type="ECO:0000313" key="3">
    <source>
        <dbReference type="Proteomes" id="UP000199556"/>
    </source>
</evidence>
<protein>
    <submittedName>
        <fullName evidence="2">Alpha-1,6-mannosyltransferase</fullName>
    </submittedName>
</protein>
<dbReference type="STRING" id="195064.SAMN05421721_10221"/>
<dbReference type="InterPro" id="IPR028098">
    <property type="entry name" value="Glyco_trans_4-like_N"/>
</dbReference>
<evidence type="ECO:0000259" key="1">
    <source>
        <dbReference type="Pfam" id="PF13439"/>
    </source>
</evidence>
<reference evidence="2 3" key="1">
    <citation type="submission" date="2016-10" db="EMBL/GenBank/DDBJ databases">
        <authorList>
            <person name="de Groot N.N."/>
        </authorList>
    </citation>
    <scope>NUCLEOTIDE SEQUENCE [LARGE SCALE GENOMIC DNA]</scope>
    <source>
        <strain evidence="2 3">DSM 4180</strain>
    </source>
</reference>
<proteinExistence type="predicted"/>
<keyword evidence="2" id="KW-0328">Glycosyltransferase</keyword>
<dbReference type="RefSeq" id="WP_090483447.1">
    <property type="nucleotide sequence ID" value="NZ_FOUO01000002.1"/>
</dbReference>
<sequence length="422" mass="46201">MRHCDLTLAYTETSGGIRTYIDAKRRHIQQHTEDEHVLIVPGPQDRIQREGRLTRIEIRSPLIPGCHPYRFFTRPHRVLQALRQTAPDTVELGSFFTCPWAAFRYRAAQRRAGRPVVVSAYFHTDIANAYAGAPVAQALTGLPGEWGGRMGRLAEAAARRLFGGVFRRCDLTLAATAQQADRLRQYGITGTHILPLGVDTARFHPGRRDPDWRAELGVAAEDLLLLYCGRLDGEKDVLTLALAFALLQQRLPADAPHFVLALMGAGPHRPALEARARELPGLLLLDYETDRSAYARALASADIYVTAGPHETFGLSVVEAQASGLPVVGVDAGALREHVRPDRGRLAPVGDAAALAGQILEVAGQHRELGAAARRYVLEAGYAWDQTLERLLALYAGALDLRPAARARPERRGEGAWDGARP</sequence>
<organism evidence="2 3">
    <name type="scientific">Ectothiorhodospira mobilis</name>
    <dbReference type="NCBI Taxonomy" id="195064"/>
    <lineage>
        <taxon>Bacteria</taxon>
        <taxon>Pseudomonadati</taxon>
        <taxon>Pseudomonadota</taxon>
        <taxon>Gammaproteobacteria</taxon>
        <taxon>Chromatiales</taxon>
        <taxon>Ectothiorhodospiraceae</taxon>
        <taxon>Ectothiorhodospira</taxon>
    </lineage>
</organism>
<feature type="domain" description="Glycosyltransferase subfamily 4-like N-terminal" evidence="1">
    <location>
        <begin position="15"/>
        <end position="202"/>
    </location>
</feature>
<keyword evidence="2" id="KW-0808">Transferase</keyword>
<dbReference type="OrthoDB" id="9802525at2"/>
<keyword evidence="3" id="KW-1185">Reference proteome</keyword>
<accession>A0A1I4PM72</accession>
<evidence type="ECO:0000313" key="2">
    <source>
        <dbReference type="EMBL" id="SFM28550.1"/>
    </source>
</evidence>
<dbReference type="PANTHER" id="PTHR45947">
    <property type="entry name" value="SULFOQUINOVOSYL TRANSFERASE SQD2"/>
    <property type="match status" value="1"/>
</dbReference>
<dbReference type="AlphaFoldDB" id="A0A1I4PM72"/>
<dbReference type="PANTHER" id="PTHR45947:SF3">
    <property type="entry name" value="SULFOQUINOVOSYL TRANSFERASE SQD2"/>
    <property type="match status" value="1"/>
</dbReference>
<name>A0A1I4PM72_ECTMO</name>
<dbReference type="GO" id="GO:0016757">
    <property type="term" value="F:glycosyltransferase activity"/>
    <property type="evidence" value="ECO:0007669"/>
    <property type="project" value="UniProtKB-KW"/>
</dbReference>
<dbReference type="Gene3D" id="3.40.50.2000">
    <property type="entry name" value="Glycogen Phosphorylase B"/>
    <property type="match status" value="2"/>
</dbReference>
<dbReference type="EMBL" id="FOUO01000002">
    <property type="protein sequence ID" value="SFM28550.1"/>
    <property type="molecule type" value="Genomic_DNA"/>
</dbReference>
<dbReference type="Pfam" id="PF13439">
    <property type="entry name" value="Glyco_transf_4"/>
    <property type="match status" value="1"/>
</dbReference>
<dbReference type="Pfam" id="PF13692">
    <property type="entry name" value="Glyco_trans_1_4"/>
    <property type="match status" value="1"/>
</dbReference>
<dbReference type="SUPFAM" id="SSF53756">
    <property type="entry name" value="UDP-Glycosyltransferase/glycogen phosphorylase"/>
    <property type="match status" value="1"/>
</dbReference>
<dbReference type="Proteomes" id="UP000199556">
    <property type="component" value="Unassembled WGS sequence"/>
</dbReference>
<dbReference type="InterPro" id="IPR050194">
    <property type="entry name" value="Glycosyltransferase_grp1"/>
</dbReference>
<gene>
    <name evidence="2" type="ORF">SAMN05421721_10221</name>
</gene>